<feature type="binding site" evidence="12">
    <location>
        <position position="148"/>
    </location>
    <ligand>
        <name>substrate</name>
    </ligand>
</feature>
<comment type="caution">
    <text evidence="15">The sequence shown here is derived from an EMBL/GenBank/DDBJ whole genome shotgun (WGS) entry which is preliminary data.</text>
</comment>
<dbReference type="UniPathway" id="UPA00111">
    <property type="reaction ID" value="UER00527"/>
</dbReference>
<feature type="binding site" evidence="12">
    <location>
        <begin position="162"/>
        <end position="163"/>
    </location>
    <ligand>
        <name>substrate</name>
    </ligand>
</feature>
<evidence type="ECO:0000256" key="14">
    <source>
        <dbReference type="RuleBase" id="RU367039"/>
    </source>
</evidence>
<evidence type="ECO:0000256" key="6">
    <source>
        <dbReference type="ARBA" id="ARBA00022490"/>
    </source>
</evidence>
<keyword evidence="9 13" id="KW-0408">Iron</keyword>
<feature type="binding site" evidence="13">
    <location>
        <position position="241"/>
    </location>
    <ligand>
        <name>Fe cation</name>
        <dbReference type="ChEBI" id="CHEBI:24875"/>
        <label>1</label>
    </ligand>
</feature>
<evidence type="ECO:0000256" key="8">
    <source>
        <dbReference type="ARBA" id="ARBA00023002"/>
    </source>
</evidence>
<dbReference type="SUPFAM" id="SSF109604">
    <property type="entry name" value="HD-domain/PDEase-like"/>
    <property type="match status" value="1"/>
</dbReference>
<reference evidence="15 16" key="1">
    <citation type="journal article" date="2016" name="Nat. Commun.">
        <title>Extremotolerant tardigrade genome and improved radiotolerance of human cultured cells by tardigrade-unique protein.</title>
        <authorList>
            <person name="Hashimoto T."/>
            <person name="Horikawa D.D."/>
            <person name="Saito Y."/>
            <person name="Kuwahara H."/>
            <person name="Kozuka-Hata H."/>
            <person name="Shin-I T."/>
            <person name="Minakuchi Y."/>
            <person name="Ohishi K."/>
            <person name="Motoyama A."/>
            <person name="Aizu T."/>
            <person name="Enomoto A."/>
            <person name="Kondo K."/>
            <person name="Tanaka S."/>
            <person name="Hara Y."/>
            <person name="Koshikawa S."/>
            <person name="Sagara H."/>
            <person name="Miura T."/>
            <person name="Yokobori S."/>
            <person name="Miyagawa K."/>
            <person name="Suzuki Y."/>
            <person name="Kubo T."/>
            <person name="Oyama M."/>
            <person name="Kohara Y."/>
            <person name="Fujiyama A."/>
            <person name="Arakawa K."/>
            <person name="Katayama T."/>
            <person name="Toyoda A."/>
            <person name="Kunieda T."/>
        </authorList>
    </citation>
    <scope>NUCLEOTIDE SEQUENCE [LARGE SCALE GENOMIC DNA]</scope>
    <source>
        <strain evidence="15 16">YOKOZUNA-1</strain>
    </source>
</reference>
<evidence type="ECO:0000256" key="11">
    <source>
        <dbReference type="ARBA" id="ARBA00048271"/>
    </source>
</evidence>
<dbReference type="GO" id="GO:0019310">
    <property type="term" value="P:inositol catabolic process"/>
    <property type="evidence" value="ECO:0007669"/>
    <property type="project" value="UniProtKB-UniRule"/>
</dbReference>
<feature type="binding site" evidence="12">
    <location>
        <begin position="241"/>
        <end position="242"/>
    </location>
    <ligand>
        <name>substrate</name>
    </ligand>
</feature>
<feature type="binding site" evidence="13">
    <location>
        <position position="145"/>
    </location>
    <ligand>
        <name>Fe cation</name>
        <dbReference type="ChEBI" id="CHEBI:24875"/>
        <label>1</label>
    </ligand>
</feature>
<dbReference type="STRING" id="947166.A0A1D1V3S5"/>
<evidence type="ECO:0000256" key="5">
    <source>
        <dbReference type="ARBA" id="ARBA00019269"/>
    </source>
</evidence>
<evidence type="ECO:0000256" key="4">
    <source>
        <dbReference type="ARBA" id="ARBA00011919"/>
    </source>
</evidence>
<comment type="subcellular location">
    <subcellularLocation>
        <location evidence="1 14">Cytoplasm</location>
    </subcellularLocation>
</comment>
<feature type="binding site" evidence="12">
    <location>
        <position position="49"/>
    </location>
    <ligand>
        <name>substrate</name>
    </ligand>
</feature>
<dbReference type="EC" id="1.13.99.1" evidence="4 14"/>
<keyword evidence="8 14" id="KW-0560">Oxidoreductase</keyword>
<dbReference type="EMBL" id="BDGG01000003">
    <property type="protein sequence ID" value="GAU96414.1"/>
    <property type="molecule type" value="Genomic_DNA"/>
</dbReference>
<dbReference type="GO" id="GO:0005506">
    <property type="term" value="F:iron ion binding"/>
    <property type="evidence" value="ECO:0007669"/>
    <property type="project" value="InterPro"/>
</dbReference>
<protein>
    <recommendedName>
        <fullName evidence="5 14">Inositol oxygenase</fullName>
        <ecNumber evidence="4 14">1.13.99.1</ecNumber>
    </recommendedName>
    <alternativeName>
        <fullName evidence="10 14">Myo-inositol oxygenase</fullName>
    </alternativeName>
</protein>
<evidence type="ECO:0000256" key="9">
    <source>
        <dbReference type="ARBA" id="ARBA00023004"/>
    </source>
</evidence>
<feature type="binding site" evidence="13">
    <location>
        <position position="144"/>
    </location>
    <ligand>
        <name>Fe cation</name>
        <dbReference type="ChEBI" id="CHEBI:24875"/>
        <label>1</label>
    </ligand>
</feature>
<comment type="pathway">
    <text evidence="2 14">Polyol metabolism; myo-inositol degradation into D-glucuronate; D-glucuronate from myo-inositol: step 1/1.</text>
</comment>
<comment type="similarity">
    <text evidence="3 14">Belongs to the myo-inositol oxygenase family.</text>
</comment>
<evidence type="ECO:0000256" key="12">
    <source>
        <dbReference type="PIRSR" id="PIRSR607828-1"/>
    </source>
</evidence>
<dbReference type="OrthoDB" id="5151075at2759"/>
<name>A0A1D1V3S5_RAMVA</name>
<keyword evidence="6 14" id="KW-0963">Cytoplasm</keyword>
<sequence>MRLLVAPTKILDNRVLLPDPSEYRPEYKDGDPSCPDIAEFFGRPKGSFRNYGTDNALAERVKQTYLQMHTEQTVEFVENRMDYWCKFDKKKMTIMEALRLLNTLVDESDPDVDLPNIIHAFQTAERVRQAWPQHDWFALVGLIHDLGKVMAIWGEEQFAVVGDTFPVGCQFADSIVFREDTFQGNADLNHPVYSTKNGKYSEGCGLESLTMSWGHDEYLYRCLVHNKTTIPMEGLSMIRYHSCYPIHTSNSYTHFLVPEDEKTLDWVRVFNKFDLYSKGDVVPDVEALIPYYQSLIDKYVPGVLDW</sequence>
<proteinExistence type="inferred from homology"/>
<organism evidence="15 16">
    <name type="scientific">Ramazzottius varieornatus</name>
    <name type="common">Water bear</name>
    <name type="synonym">Tardigrade</name>
    <dbReference type="NCBI Taxonomy" id="947166"/>
    <lineage>
        <taxon>Eukaryota</taxon>
        <taxon>Metazoa</taxon>
        <taxon>Ecdysozoa</taxon>
        <taxon>Tardigrada</taxon>
        <taxon>Eutardigrada</taxon>
        <taxon>Parachela</taxon>
        <taxon>Hypsibioidea</taxon>
        <taxon>Ramazzottiidae</taxon>
        <taxon>Ramazzottius</taxon>
    </lineage>
</organism>
<dbReference type="InterPro" id="IPR007828">
    <property type="entry name" value="Inositol_oxygenase"/>
</dbReference>
<dbReference type="PANTHER" id="PTHR12588">
    <property type="entry name" value="MYOINOSITOL OXYGENASE"/>
    <property type="match status" value="1"/>
</dbReference>
<evidence type="ECO:0000256" key="1">
    <source>
        <dbReference type="ARBA" id="ARBA00004496"/>
    </source>
</evidence>
<comment type="catalytic activity">
    <reaction evidence="11 14">
        <text>myo-inositol + O2 = D-glucuronate + H2O + H(+)</text>
        <dbReference type="Rhea" id="RHEA:23696"/>
        <dbReference type="ChEBI" id="CHEBI:15377"/>
        <dbReference type="ChEBI" id="CHEBI:15378"/>
        <dbReference type="ChEBI" id="CHEBI:15379"/>
        <dbReference type="ChEBI" id="CHEBI:17268"/>
        <dbReference type="ChEBI" id="CHEBI:58720"/>
        <dbReference type="EC" id="1.13.99.1"/>
    </reaction>
</comment>
<dbReference type="Proteomes" id="UP000186922">
    <property type="component" value="Unassembled WGS sequence"/>
</dbReference>
<evidence type="ECO:0000256" key="2">
    <source>
        <dbReference type="ARBA" id="ARBA00005167"/>
    </source>
</evidence>
<dbReference type="GO" id="GO:0005737">
    <property type="term" value="C:cytoplasm"/>
    <property type="evidence" value="ECO:0007669"/>
    <property type="project" value="UniProtKB-SubCell"/>
</dbReference>
<evidence type="ECO:0000256" key="10">
    <source>
        <dbReference type="ARBA" id="ARBA00029668"/>
    </source>
</evidence>
<feature type="binding site" evidence="12">
    <location>
        <begin position="106"/>
        <end position="108"/>
    </location>
    <ligand>
        <name>substrate</name>
    </ligand>
</feature>
<gene>
    <name evidence="15" type="primary">RvY_07866-1</name>
    <name evidence="15" type="synonym">RvY_07866.1</name>
    <name evidence="15" type="ORF">RvY_07866</name>
</gene>
<comment type="cofactor">
    <cofactor evidence="13 14">
        <name>Fe cation</name>
        <dbReference type="ChEBI" id="CHEBI:24875"/>
    </cofactor>
    <text evidence="13 14">Binds 2 iron ions per subunit.</text>
</comment>
<dbReference type="GO" id="GO:0050113">
    <property type="term" value="F:inositol oxygenase activity"/>
    <property type="evidence" value="ECO:0007669"/>
    <property type="project" value="UniProtKB-UniRule"/>
</dbReference>
<evidence type="ECO:0000313" key="16">
    <source>
        <dbReference type="Proteomes" id="UP000186922"/>
    </source>
</evidence>
<evidence type="ECO:0000256" key="3">
    <source>
        <dbReference type="ARBA" id="ARBA00005286"/>
    </source>
</evidence>
<dbReference type="AlphaFoldDB" id="A0A1D1V3S5"/>
<evidence type="ECO:0000256" key="13">
    <source>
        <dbReference type="PIRSR" id="PIRSR607828-2"/>
    </source>
</evidence>
<keyword evidence="7 13" id="KW-0479">Metal-binding</keyword>
<feature type="binding site" evidence="13">
    <location>
        <position position="119"/>
    </location>
    <ligand>
        <name>Fe cation</name>
        <dbReference type="ChEBI" id="CHEBI:24875"/>
        <label>1</label>
    </ligand>
</feature>
<dbReference type="PANTHER" id="PTHR12588:SF0">
    <property type="entry name" value="INOSITOL OXYGENASE"/>
    <property type="match status" value="1"/>
</dbReference>
<dbReference type="Pfam" id="PF05153">
    <property type="entry name" value="MIOX"/>
    <property type="match status" value="1"/>
</dbReference>
<feature type="binding site" evidence="13">
    <location>
        <position position="215"/>
    </location>
    <ligand>
        <name>Fe cation</name>
        <dbReference type="ChEBI" id="CHEBI:24875"/>
        <label>1</label>
    </ligand>
</feature>
<feature type="binding site" evidence="13">
    <location>
        <position position="274"/>
    </location>
    <ligand>
        <name>Fe cation</name>
        <dbReference type="ChEBI" id="CHEBI:24875"/>
        <label>1</label>
    </ligand>
</feature>
<evidence type="ECO:0000313" key="15">
    <source>
        <dbReference type="EMBL" id="GAU96414.1"/>
    </source>
</evidence>
<accession>A0A1D1V3S5</accession>
<keyword evidence="16" id="KW-1185">Reference proteome</keyword>
<evidence type="ECO:0000256" key="7">
    <source>
        <dbReference type="ARBA" id="ARBA00022723"/>
    </source>
</evidence>